<name>A0A6J6P645_9ZZZZ</name>
<dbReference type="GO" id="GO:0051536">
    <property type="term" value="F:iron-sulfur cluster binding"/>
    <property type="evidence" value="ECO:0007669"/>
    <property type="project" value="InterPro"/>
</dbReference>
<dbReference type="SUPFAM" id="SSF82649">
    <property type="entry name" value="SufE/NifU"/>
    <property type="match status" value="1"/>
</dbReference>
<feature type="domain" description="NIF system FeS cluster assembly NifU N-terminal" evidence="1">
    <location>
        <begin position="8"/>
        <end position="98"/>
    </location>
</feature>
<accession>A0A6J6P645</accession>
<dbReference type="CDD" id="cd06664">
    <property type="entry name" value="IscU_like"/>
    <property type="match status" value="1"/>
</dbReference>
<protein>
    <submittedName>
        <fullName evidence="2">Unannotated protein</fullName>
    </submittedName>
</protein>
<dbReference type="Pfam" id="PF01592">
    <property type="entry name" value="NifU_N"/>
    <property type="match status" value="1"/>
</dbReference>
<dbReference type="NCBIfam" id="TIGR01994">
    <property type="entry name" value="SUF_scaf_2"/>
    <property type="match status" value="1"/>
</dbReference>
<dbReference type="PANTHER" id="PTHR10093">
    <property type="entry name" value="IRON-SULFUR CLUSTER ASSEMBLY ENZYME NIFU HOMOLOG"/>
    <property type="match status" value="1"/>
</dbReference>
<dbReference type="GO" id="GO:0016226">
    <property type="term" value="P:iron-sulfur cluster assembly"/>
    <property type="evidence" value="ECO:0007669"/>
    <property type="project" value="InterPro"/>
</dbReference>
<dbReference type="AlphaFoldDB" id="A0A6J6P645"/>
<sequence length="162" mass="17426">MPGLDDLYREIILDHYRSPRNRGELAPPAVRAEGHNPLCGDEIQVYLDVVDGVVNDIKITGSGCSISLSSASMMSQAVKGKKIADVKALVNRFRSMMGLDIADAESDTDVLSIDDDTEVAAPEVKLGDLEALQGVVKFPVRIKCATLAWITLTQAMAEVPNA</sequence>
<dbReference type="GO" id="GO:0005506">
    <property type="term" value="F:iron ion binding"/>
    <property type="evidence" value="ECO:0007669"/>
    <property type="project" value="InterPro"/>
</dbReference>
<reference evidence="2" key="1">
    <citation type="submission" date="2020-05" db="EMBL/GenBank/DDBJ databases">
        <authorList>
            <person name="Chiriac C."/>
            <person name="Salcher M."/>
            <person name="Ghai R."/>
            <person name="Kavagutti S V."/>
        </authorList>
    </citation>
    <scope>NUCLEOTIDE SEQUENCE</scope>
</reference>
<dbReference type="FunFam" id="3.90.1010.10:FF:000002">
    <property type="entry name" value="Iron-sulfur cluster assembly scaffold protein NifU"/>
    <property type="match status" value="1"/>
</dbReference>
<proteinExistence type="predicted"/>
<dbReference type="Gene3D" id="3.90.1010.10">
    <property type="match status" value="1"/>
</dbReference>
<gene>
    <name evidence="2" type="ORF">UFOPK2366_00947</name>
</gene>
<evidence type="ECO:0000259" key="1">
    <source>
        <dbReference type="Pfam" id="PF01592"/>
    </source>
</evidence>
<dbReference type="EMBL" id="CAEZXM010000160">
    <property type="protein sequence ID" value="CAB4694831.1"/>
    <property type="molecule type" value="Genomic_DNA"/>
</dbReference>
<organism evidence="2">
    <name type="scientific">freshwater metagenome</name>
    <dbReference type="NCBI Taxonomy" id="449393"/>
    <lineage>
        <taxon>unclassified sequences</taxon>
        <taxon>metagenomes</taxon>
        <taxon>ecological metagenomes</taxon>
    </lineage>
</organism>
<evidence type="ECO:0000313" key="2">
    <source>
        <dbReference type="EMBL" id="CAB4694831.1"/>
    </source>
</evidence>
<dbReference type="InterPro" id="IPR002871">
    <property type="entry name" value="NIF_FeS_clus_asmbl_NifU_N"/>
</dbReference>